<dbReference type="InterPro" id="IPR012337">
    <property type="entry name" value="RNaseH-like_sf"/>
</dbReference>
<dbReference type="SUPFAM" id="SSF53098">
    <property type="entry name" value="Ribonuclease H-like"/>
    <property type="match status" value="1"/>
</dbReference>
<dbReference type="Pfam" id="PF13456">
    <property type="entry name" value="RVT_3"/>
    <property type="match status" value="1"/>
</dbReference>
<dbReference type="InterPro" id="IPR036397">
    <property type="entry name" value="RNaseH_sf"/>
</dbReference>
<dbReference type="EMBL" id="JABWDY010026901">
    <property type="protein sequence ID" value="KAF5188349.1"/>
    <property type="molecule type" value="Genomic_DNA"/>
</dbReference>
<evidence type="ECO:0000313" key="2">
    <source>
        <dbReference type="EMBL" id="KAF5188349.1"/>
    </source>
</evidence>
<dbReference type="PANTHER" id="PTHR47723">
    <property type="entry name" value="OS05G0353850 PROTEIN"/>
    <property type="match status" value="1"/>
</dbReference>
<feature type="domain" description="RNase H type-1" evidence="1">
    <location>
        <begin position="272"/>
        <end position="389"/>
    </location>
</feature>
<dbReference type="OrthoDB" id="1306280at2759"/>
<dbReference type="CDD" id="cd06222">
    <property type="entry name" value="RNase_H_like"/>
    <property type="match status" value="1"/>
</dbReference>
<keyword evidence="3" id="KW-1185">Reference proteome</keyword>
<dbReference type="InterPro" id="IPR002156">
    <property type="entry name" value="RNaseH_domain"/>
</dbReference>
<name>A0A7J6VTC6_THATH</name>
<dbReference type="AlphaFoldDB" id="A0A7J6VTC6"/>
<organism evidence="2 3">
    <name type="scientific">Thalictrum thalictroides</name>
    <name type="common">Rue-anemone</name>
    <name type="synonym">Anemone thalictroides</name>
    <dbReference type="NCBI Taxonomy" id="46969"/>
    <lineage>
        <taxon>Eukaryota</taxon>
        <taxon>Viridiplantae</taxon>
        <taxon>Streptophyta</taxon>
        <taxon>Embryophyta</taxon>
        <taxon>Tracheophyta</taxon>
        <taxon>Spermatophyta</taxon>
        <taxon>Magnoliopsida</taxon>
        <taxon>Ranunculales</taxon>
        <taxon>Ranunculaceae</taxon>
        <taxon>Thalictroideae</taxon>
        <taxon>Thalictrum</taxon>
    </lineage>
</organism>
<evidence type="ECO:0000259" key="1">
    <source>
        <dbReference type="Pfam" id="PF13456"/>
    </source>
</evidence>
<evidence type="ECO:0000313" key="3">
    <source>
        <dbReference type="Proteomes" id="UP000554482"/>
    </source>
</evidence>
<dbReference type="GO" id="GO:0004523">
    <property type="term" value="F:RNA-DNA hybrid ribonuclease activity"/>
    <property type="evidence" value="ECO:0007669"/>
    <property type="project" value="InterPro"/>
</dbReference>
<dbReference type="PANTHER" id="PTHR47723:SF19">
    <property type="entry name" value="POLYNUCLEOTIDYL TRANSFERASE, RIBONUCLEASE H-LIKE SUPERFAMILY PROTEIN"/>
    <property type="match status" value="1"/>
</dbReference>
<dbReference type="InterPro" id="IPR053151">
    <property type="entry name" value="RNase_H-like"/>
</dbReference>
<reference evidence="2 3" key="1">
    <citation type="submission" date="2020-06" db="EMBL/GenBank/DDBJ databases">
        <title>Transcriptomic and genomic resources for Thalictrum thalictroides and T. hernandezii: Facilitating candidate gene discovery in an emerging model plant lineage.</title>
        <authorList>
            <person name="Arias T."/>
            <person name="Riano-Pachon D.M."/>
            <person name="Di Stilio V.S."/>
        </authorList>
    </citation>
    <scope>NUCLEOTIDE SEQUENCE [LARGE SCALE GENOMIC DNA]</scope>
    <source>
        <strain evidence="3">cv. WT478/WT964</strain>
        <tissue evidence="2">Leaves</tissue>
    </source>
</reference>
<proteinExistence type="predicted"/>
<dbReference type="Proteomes" id="UP000554482">
    <property type="component" value="Unassembled WGS sequence"/>
</dbReference>
<protein>
    <recommendedName>
        <fullName evidence="1">RNase H type-1 domain-containing protein</fullName>
    </recommendedName>
</protein>
<dbReference type="Gene3D" id="3.30.420.10">
    <property type="entry name" value="Ribonuclease H-like superfamily/Ribonuclease H"/>
    <property type="match status" value="1"/>
</dbReference>
<sequence>MILQWGIKNSAPRSFKFYNHWAQHPTFLPMVESLWKIQVPGNPMMRLTSKMKLVKDKLKDWSKTHFSRISEKVTTAKSDLDRIQSEIQVRPLDLNLATQEVEAIATYKELSRQEEASLFQKAKQKDVLFGDGNNTYFHRLVQGRRSANSILSIRNADGVLMTDEHGVSDAFISFYKQLLATEHSGPLLMNCSAPKEWTWLFMNAKGQGLHDLMIQSSVAATIYHLWAERNSRIFRKEKHNQSTIVDRVMKEVKWRLKATCPLKPHAEDIALNTDGSLTDTSASIGGIFRTSEGITLCGFSTGSMSPSILHIEMLAIEKGFHMAIDMDYKEILLQTDSLQAYNIIQGLAQPTWRVRGTLELIRDHLNNMRRFRIKHIFRETNSVADALVALSSSSDKFVFHCNPMPKHISTLVEHDAAGMLYMRL</sequence>
<dbReference type="InterPro" id="IPR044730">
    <property type="entry name" value="RNase_H-like_dom_plant"/>
</dbReference>
<gene>
    <name evidence="2" type="ORF">FRX31_022062</name>
</gene>
<accession>A0A7J6VTC6</accession>
<dbReference type="GO" id="GO:0003676">
    <property type="term" value="F:nucleic acid binding"/>
    <property type="evidence" value="ECO:0007669"/>
    <property type="project" value="InterPro"/>
</dbReference>
<comment type="caution">
    <text evidence="2">The sequence shown here is derived from an EMBL/GenBank/DDBJ whole genome shotgun (WGS) entry which is preliminary data.</text>
</comment>